<accession>A0A699GY92</accession>
<gene>
    <name evidence="2" type="ORF">Tci_241549</name>
</gene>
<feature type="domain" description="Reverse transcriptase" evidence="1">
    <location>
        <begin position="594"/>
        <end position="770"/>
    </location>
</feature>
<dbReference type="PANTHER" id="PTHR33116:SF76">
    <property type="entry name" value="DUF4283 DOMAIN-CONTAINING PROTEIN"/>
    <property type="match status" value="1"/>
</dbReference>
<dbReference type="Pfam" id="PF00078">
    <property type="entry name" value="RVT_1"/>
    <property type="match status" value="1"/>
</dbReference>
<dbReference type="PANTHER" id="PTHR33116">
    <property type="entry name" value="REVERSE TRANSCRIPTASE ZINC-BINDING DOMAIN-CONTAINING PROTEIN-RELATED-RELATED"/>
    <property type="match status" value="1"/>
</dbReference>
<proteinExistence type="predicted"/>
<sequence>MDIEEVSDRFVAHCFINGLEAYDGEINLGVEENMISNKYAVKLCLEHEFIINPEEDDVEPGVILGRSFLCMTKAIIDFEARTDHLLNFNLDDVRLLGEEELPPFVCKMGKSSRNKKRAMENLNFFYQNIGTSSSAGEEERPIIETMAYHDKYKKILDEIWKDEVKLDGKIIKEEKEALGREEMKKVDRGLTMINHTQAEAMGILKNVLCQVGFTTLIAKFLILDIPIDYDSPIVVGRGFLRMIGGIVNTPERLFLTFDEFCHHTFRAARSDAMRNAKSDSDDEEEYHIKKNKFGALIYGPKSASYLNCNDPAERSGLNFSPQHSTLNETKGESDFNAALFIDDSTSSSSSVDIAMWEFKECIDKIDRILGNMQFCDVFVRTHAIFKPYRSSDHAPDVFVIPTVTKCPPKPFKFSNIVTHHRRFNEVVREGWSYDISRFWMFRLVKKLKQLKRPLRILLYDHGNIDDNVIRLRTELDRVQADLDSDPFNIELREEEVAMSRSRIDVVMDVAGTIFANDRVADAFVSHYEVFLGQEGTTSCLNTNDLFEQGPDGYTAVFFKEAWDIVGHDVIQAVKEFFTNGKLLKELNHTIIALILKAYDTVDWNFLRADLTGFGFHDKMILWIMECVTTTSFSISINGSLHGHFKGKWGLRQGDPISPYLFTIVMEVLTLILKRRVKEADGFKYHWFCSEMELNNLCFVDDLFLFAHGDVISAKIIMESLDEFKHVSGLTPSLPKSTTYFCNVLNHTKLAILQVMPFEEGRLPVKYLGVPLVSSRLVYKDCKELIVKVHARSMKKGKSNVAWEVVCLPKDEGGLVIRRLDMFNKALMATHIWKLLSKKESLWVTWIHMRKIKDRNFWDLPCRGKMSWAWRKVLQLHPIIRKFVWHKIGDRNHTSIWFDQWCHLSPLADFISHRDMYRACLSSSSKVADLFATGSFVWPPDLVSKYPTVLDISSPRISVDILDKLEWKSWDGMINPFSVSYVWHSIRPCDVKVDWVDVAGLASHAELGGVISYAAVLGDDFVVYYSYGQEANVEVIECIMSSIRLKLMSCRFKKSKVGGDVLNRWNLPESLCS</sequence>
<reference evidence="2" key="1">
    <citation type="journal article" date="2019" name="Sci. Rep.">
        <title>Draft genome of Tanacetum cinerariifolium, the natural source of mosquito coil.</title>
        <authorList>
            <person name="Yamashiro T."/>
            <person name="Shiraishi A."/>
            <person name="Satake H."/>
            <person name="Nakayama K."/>
        </authorList>
    </citation>
    <scope>NUCLEOTIDE SEQUENCE</scope>
</reference>
<evidence type="ECO:0000259" key="1">
    <source>
        <dbReference type="Pfam" id="PF00078"/>
    </source>
</evidence>
<dbReference type="InterPro" id="IPR000477">
    <property type="entry name" value="RT_dom"/>
</dbReference>
<dbReference type="AlphaFoldDB" id="A0A699GY92"/>
<comment type="caution">
    <text evidence="2">The sequence shown here is derived from an EMBL/GenBank/DDBJ whole genome shotgun (WGS) entry which is preliminary data.</text>
</comment>
<dbReference type="EMBL" id="BKCJ010069650">
    <property type="protein sequence ID" value="GEW69573.1"/>
    <property type="molecule type" value="Genomic_DNA"/>
</dbReference>
<evidence type="ECO:0000313" key="2">
    <source>
        <dbReference type="EMBL" id="GEW69573.1"/>
    </source>
</evidence>
<name>A0A699GY92_TANCI</name>
<dbReference type="InterPro" id="IPR043502">
    <property type="entry name" value="DNA/RNA_pol_sf"/>
</dbReference>
<organism evidence="2">
    <name type="scientific">Tanacetum cinerariifolium</name>
    <name type="common">Dalmatian daisy</name>
    <name type="synonym">Chrysanthemum cinerariifolium</name>
    <dbReference type="NCBI Taxonomy" id="118510"/>
    <lineage>
        <taxon>Eukaryota</taxon>
        <taxon>Viridiplantae</taxon>
        <taxon>Streptophyta</taxon>
        <taxon>Embryophyta</taxon>
        <taxon>Tracheophyta</taxon>
        <taxon>Spermatophyta</taxon>
        <taxon>Magnoliopsida</taxon>
        <taxon>eudicotyledons</taxon>
        <taxon>Gunneridae</taxon>
        <taxon>Pentapetalae</taxon>
        <taxon>asterids</taxon>
        <taxon>campanulids</taxon>
        <taxon>Asterales</taxon>
        <taxon>Asteraceae</taxon>
        <taxon>Asteroideae</taxon>
        <taxon>Anthemideae</taxon>
        <taxon>Anthemidinae</taxon>
        <taxon>Tanacetum</taxon>
    </lineage>
</organism>
<protein>
    <recommendedName>
        <fullName evidence="1">Reverse transcriptase domain-containing protein</fullName>
    </recommendedName>
</protein>
<dbReference type="SUPFAM" id="SSF56672">
    <property type="entry name" value="DNA/RNA polymerases"/>
    <property type="match status" value="1"/>
</dbReference>